<name>A0ABN8P931_9CNID</name>
<dbReference type="Pfam" id="PF20694">
    <property type="entry name" value="TRADD-like_N"/>
    <property type="match status" value="1"/>
</dbReference>
<evidence type="ECO:0000259" key="2">
    <source>
        <dbReference type="Pfam" id="PF20694"/>
    </source>
</evidence>
<organism evidence="3 4">
    <name type="scientific">Porites lobata</name>
    <dbReference type="NCBI Taxonomy" id="104759"/>
    <lineage>
        <taxon>Eukaryota</taxon>
        <taxon>Metazoa</taxon>
        <taxon>Cnidaria</taxon>
        <taxon>Anthozoa</taxon>
        <taxon>Hexacorallia</taxon>
        <taxon>Scleractinia</taxon>
        <taxon>Fungiina</taxon>
        <taxon>Poritidae</taxon>
        <taxon>Porites</taxon>
    </lineage>
</organism>
<feature type="region of interest" description="Disordered" evidence="1">
    <location>
        <begin position="113"/>
        <end position="136"/>
    </location>
</feature>
<evidence type="ECO:0000256" key="1">
    <source>
        <dbReference type="SAM" id="MobiDB-lite"/>
    </source>
</evidence>
<accession>A0ABN8P931</accession>
<keyword evidence="4" id="KW-1185">Reference proteome</keyword>
<protein>
    <recommendedName>
        <fullName evidence="2">TRADD-like N-terminal domain-containing protein</fullName>
    </recommendedName>
</protein>
<feature type="domain" description="TRADD-like N-terminal" evidence="2">
    <location>
        <begin position="24"/>
        <end position="88"/>
    </location>
</feature>
<comment type="caution">
    <text evidence="3">The sequence shown here is derived from an EMBL/GenBank/DDBJ whole genome shotgun (WGS) entry which is preliminary data.</text>
</comment>
<dbReference type="Proteomes" id="UP001159405">
    <property type="component" value="Unassembled WGS sequence"/>
</dbReference>
<evidence type="ECO:0000313" key="4">
    <source>
        <dbReference type="Proteomes" id="UP001159405"/>
    </source>
</evidence>
<dbReference type="InterPro" id="IPR049341">
    <property type="entry name" value="TRADD-like_N"/>
</dbReference>
<gene>
    <name evidence="3" type="ORF">PLOB_00039066</name>
</gene>
<reference evidence="3 4" key="1">
    <citation type="submission" date="2022-05" db="EMBL/GenBank/DDBJ databases">
        <authorList>
            <consortium name="Genoscope - CEA"/>
            <person name="William W."/>
        </authorList>
    </citation>
    <scope>NUCLEOTIDE SEQUENCE [LARGE SCALE GENOMIC DNA]</scope>
</reference>
<proteinExistence type="predicted"/>
<dbReference type="EMBL" id="CALNXK010000059">
    <property type="protein sequence ID" value="CAH3137572.1"/>
    <property type="molecule type" value="Genomic_DNA"/>
</dbReference>
<evidence type="ECO:0000313" key="3">
    <source>
        <dbReference type="EMBL" id="CAH3137572.1"/>
    </source>
</evidence>
<sequence>MKTVFKVIAGGFTIASSLDLLIRNSTYDELIRAVNTCVLPAGANLIQITEGCLCLKVQLMDLSALETLWRLYKDGTLKASLQALFDTDEIREFAGGEHVEVIVTIDEREYDKTRSELGNEGQELPQGKGEKQQTQGLDEEKFSNILKYLEESETKSATTETSDSGMRESCSISSELETDESIGKFKLVQYSIYTSMKSQTQKLAFISVFTKFHINLFLVKTQLMTAKMATIVRDVTGVQQCHHSAKYTSFSCKDQRLSTEGKIVSKYCNISKTLGREGLHQPQPPPFSCATVRVCICVYVRGLNSPPTLYLKDLSEEVVEELTSRLQSDPVALKRFYRSRSGLIQRNCTPKDFKPLQKSSLVLQSRL</sequence>